<name>A0A6N2LBG7_SALVM</name>
<accession>A0A6N2LBG7</accession>
<organism evidence="1">
    <name type="scientific">Salix viminalis</name>
    <name type="common">Common osier</name>
    <name type="synonym">Basket willow</name>
    <dbReference type="NCBI Taxonomy" id="40686"/>
    <lineage>
        <taxon>Eukaryota</taxon>
        <taxon>Viridiplantae</taxon>
        <taxon>Streptophyta</taxon>
        <taxon>Embryophyta</taxon>
        <taxon>Tracheophyta</taxon>
        <taxon>Spermatophyta</taxon>
        <taxon>Magnoliopsida</taxon>
        <taxon>eudicotyledons</taxon>
        <taxon>Gunneridae</taxon>
        <taxon>Pentapetalae</taxon>
        <taxon>rosids</taxon>
        <taxon>fabids</taxon>
        <taxon>Malpighiales</taxon>
        <taxon>Salicaceae</taxon>
        <taxon>Saliceae</taxon>
        <taxon>Salix</taxon>
    </lineage>
</organism>
<dbReference type="AlphaFoldDB" id="A0A6N2LBG7"/>
<gene>
    <name evidence="1" type="ORF">SVIM_LOCUS145599</name>
</gene>
<protein>
    <submittedName>
        <fullName evidence="1">Uncharacterized protein</fullName>
    </submittedName>
</protein>
<proteinExistence type="predicted"/>
<sequence>MIFSLSSPGIDPFAILMRCNLSRITPQLFPCISLTDTSLEIYWSEAIHPEGKDDTVLPFKSSISKYLSFLMDSGSSLIMVHLKLKYLK</sequence>
<evidence type="ECO:0000313" key="1">
    <source>
        <dbReference type="EMBL" id="VFU32738.1"/>
    </source>
</evidence>
<dbReference type="EMBL" id="CAADRP010000835">
    <property type="protein sequence ID" value="VFU32738.1"/>
    <property type="molecule type" value="Genomic_DNA"/>
</dbReference>
<reference evidence="1" key="1">
    <citation type="submission" date="2019-03" db="EMBL/GenBank/DDBJ databases">
        <authorList>
            <person name="Mank J."/>
            <person name="Almeida P."/>
        </authorList>
    </citation>
    <scope>NUCLEOTIDE SEQUENCE</scope>
    <source>
        <strain evidence="1">78183</strain>
    </source>
</reference>